<name>A0A835UNU6_VANPL</name>
<dbReference type="InterPro" id="IPR032799">
    <property type="entry name" value="TAXi_C"/>
</dbReference>
<feature type="domain" description="Peptidase A1" evidence="2">
    <location>
        <begin position="1"/>
        <end position="94"/>
    </location>
</feature>
<dbReference type="SUPFAM" id="SSF50630">
    <property type="entry name" value="Acid proteases"/>
    <property type="match status" value="1"/>
</dbReference>
<dbReference type="PANTHER" id="PTHR13683">
    <property type="entry name" value="ASPARTYL PROTEASES"/>
    <property type="match status" value="1"/>
</dbReference>
<accession>A0A835UNU6</accession>
<comment type="caution">
    <text evidence="3">The sequence shown here is derived from an EMBL/GenBank/DDBJ whole genome shotgun (WGS) entry which is preliminary data.</text>
</comment>
<evidence type="ECO:0000313" key="4">
    <source>
        <dbReference type="Proteomes" id="UP000636800"/>
    </source>
</evidence>
<gene>
    <name evidence="3" type="ORF">HPP92_018930</name>
</gene>
<dbReference type="AlphaFoldDB" id="A0A835UNU6"/>
<dbReference type="Pfam" id="PF14541">
    <property type="entry name" value="TAXi_C"/>
    <property type="match status" value="1"/>
</dbReference>
<dbReference type="InterPro" id="IPR033121">
    <property type="entry name" value="PEPTIDASE_A1"/>
</dbReference>
<dbReference type="GO" id="GO:0006508">
    <property type="term" value="P:proteolysis"/>
    <property type="evidence" value="ECO:0007669"/>
    <property type="project" value="InterPro"/>
</dbReference>
<dbReference type="EMBL" id="JADCNL010000009">
    <property type="protein sequence ID" value="KAG0467350.1"/>
    <property type="molecule type" value="Genomic_DNA"/>
</dbReference>
<dbReference type="InterPro" id="IPR001461">
    <property type="entry name" value="Aspartic_peptidase_A1"/>
</dbReference>
<organism evidence="3 4">
    <name type="scientific">Vanilla planifolia</name>
    <name type="common">Vanilla</name>
    <dbReference type="NCBI Taxonomy" id="51239"/>
    <lineage>
        <taxon>Eukaryota</taxon>
        <taxon>Viridiplantae</taxon>
        <taxon>Streptophyta</taxon>
        <taxon>Embryophyta</taxon>
        <taxon>Tracheophyta</taxon>
        <taxon>Spermatophyta</taxon>
        <taxon>Magnoliopsida</taxon>
        <taxon>Liliopsida</taxon>
        <taxon>Asparagales</taxon>
        <taxon>Orchidaceae</taxon>
        <taxon>Vanilloideae</taxon>
        <taxon>Vanilleae</taxon>
        <taxon>Vanilla</taxon>
    </lineage>
</organism>
<evidence type="ECO:0000256" key="1">
    <source>
        <dbReference type="ARBA" id="ARBA00007447"/>
    </source>
</evidence>
<dbReference type="Proteomes" id="UP000636800">
    <property type="component" value="Unassembled WGS sequence"/>
</dbReference>
<dbReference type="Gene3D" id="2.40.70.10">
    <property type="entry name" value="Acid Proteases"/>
    <property type="match status" value="1"/>
</dbReference>
<dbReference type="InterPro" id="IPR021109">
    <property type="entry name" value="Peptidase_aspartic_dom_sf"/>
</dbReference>
<evidence type="ECO:0000259" key="2">
    <source>
        <dbReference type="PROSITE" id="PS51767"/>
    </source>
</evidence>
<evidence type="ECO:0000313" key="3">
    <source>
        <dbReference type="EMBL" id="KAG0467350.1"/>
    </source>
</evidence>
<dbReference type="GO" id="GO:0004190">
    <property type="term" value="F:aspartic-type endopeptidase activity"/>
    <property type="evidence" value="ECO:0007669"/>
    <property type="project" value="InterPro"/>
</dbReference>
<reference evidence="3 4" key="1">
    <citation type="journal article" date="2020" name="Nat. Food">
        <title>A phased Vanilla planifolia genome enables genetic improvement of flavour and production.</title>
        <authorList>
            <person name="Hasing T."/>
            <person name="Tang H."/>
            <person name="Brym M."/>
            <person name="Khazi F."/>
            <person name="Huang T."/>
            <person name="Chambers A.H."/>
        </authorList>
    </citation>
    <scope>NUCLEOTIDE SEQUENCE [LARGE SCALE GENOMIC DNA]</scope>
    <source>
        <tissue evidence="3">Leaf</tissue>
    </source>
</reference>
<dbReference type="OrthoDB" id="761625at2759"/>
<dbReference type="PANTHER" id="PTHR13683:SF750">
    <property type="entry name" value="ASPARTYL PROTEASE AED1"/>
    <property type="match status" value="1"/>
</dbReference>
<comment type="similarity">
    <text evidence="1">Belongs to the peptidase A1 family.</text>
</comment>
<keyword evidence="4" id="KW-1185">Reference proteome</keyword>
<sequence>MAQYPRAPALSILDTCYDLTGYNTVKVPTIGLLLDPGLTVNLDFTGILYVAKLSQACLAFAGNNDPSDVVIVGNVQQRRFNVVHDVANLRIGFGANGCG</sequence>
<proteinExistence type="inferred from homology"/>
<dbReference type="PROSITE" id="PS51767">
    <property type="entry name" value="PEPTIDASE_A1"/>
    <property type="match status" value="1"/>
</dbReference>
<protein>
    <recommendedName>
        <fullName evidence="2">Peptidase A1 domain-containing protein</fullName>
    </recommendedName>
</protein>